<proteinExistence type="predicted"/>
<name>A0ABN4YS12_SPOUR</name>
<reference evidence="1 2" key="1">
    <citation type="submission" date="2016-04" db="EMBL/GenBank/DDBJ databases">
        <title>Comparative Genomics and Epigenetics of Sporosarcina ureae.</title>
        <authorList>
            <person name="Oliver A.S."/>
            <person name="Cooper K.K."/>
        </authorList>
    </citation>
    <scope>NUCLEOTIDE SEQUENCE [LARGE SCALE GENOMIC DNA]</scope>
    <source>
        <strain evidence="1 2">S204</strain>
    </source>
</reference>
<evidence type="ECO:0000313" key="1">
    <source>
        <dbReference type="EMBL" id="ARF15592.1"/>
    </source>
</evidence>
<dbReference type="RefSeq" id="WP_029054684.1">
    <property type="nucleotide sequence ID" value="NZ_CP015108.1"/>
</dbReference>
<sequence>MKKLFALHPSIILDEFNSLRITGNYRLLALSEQSVSFQTNDYVMTVKGEDVTVLMLTEQHAHISIDELQEVTVRFTPEVGNSYES</sequence>
<dbReference type="Proteomes" id="UP000192486">
    <property type="component" value="Chromosome"/>
</dbReference>
<keyword evidence="2" id="KW-1185">Reference proteome</keyword>
<evidence type="ECO:0000313" key="2">
    <source>
        <dbReference type="Proteomes" id="UP000192486"/>
    </source>
</evidence>
<gene>
    <name evidence="1" type="ORF">SporoS204_16350</name>
</gene>
<organism evidence="1 2">
    <name type="scientific">Sporosarcina ureae</name>
    <dbReference type="NCBI Taxonomy" id="1571"/>
    <lineage>
        <taxon>Bacteria</taxon>
        <taxon>Bacillati</taxon>
        <taxon>Bacillota</taxon>
        <taxon>Bacilli</taxon>
        <taxon>Bacillales</taxon>
        <taxon>Caryophanaceae</taxon>
        <taxon>Sporosarcina</taxon>
    </lineage>
</organism>
<accession>A0ABN4YS12</accession>
<protein>
    <submittedName>
        <fullName evidence="1">Uncharacterized protein</fullName>
    </submittedName>
</protein>
<dbReference type="EMBL" id="CP015108">
    <property type="protein sequence ID" value="ARF15592.1"/>
    <property type="molecule type" value="Genomic_DNA"/>
</dbReference>